<feature type="non-terminal residue" evidence="2">
    <location>
        <position position="56"/>
    </location>
</feature>
<proteinExistence type="predicted"/>
<protein>
    <submittedName>
        <fullName evidence="2">Uncharacterized protein</fullName>
    </submittedName>
</protein>
<evidence type="ECO:0000256" key="1">
    <source>
        <dbReference type="SAM" id="MobiDB-lite"/>
    </source>
</evidence>
<keyword evidence="3" id="KW-1185">Reference proteome</keyword>
<feature type="region of interest" description="Disordered" evidence="1">
    <location>
        <begin position="1"/>
        <end position="30"/>
    </location>
</feature>
<comment type="caution">
    <text evidence="2">The sequence shown here is derived from an EMBL/GenBank/DDBJ whole genome shotgun (WGS) entry which is preliminary data.</text>
</comment>
<evidence type="ECO:0000313" key="2">
    <source>
        <dbReference type="EMBL" id="CAI9602554.1"/>
    </source>
</evidence>
<dbReference type="EMBL" id="CATNWA010017706">
    <property type="protein sequence ID" value="CAI9602554.1"/>
    <property type="molecule type" value="Genomic_DNA"/>
</dbReference>
<reference evidence="2" key="1">
    <citation type="submission" date="2023-05" db="EMBL/GenBank/DDBJ databases">
        <authorList>
            <person name="Stuckert A."/>
        </authorList>
    </citation>
    <scope>NUCLEOTIDE SEQUENCE</scope>
</reference>
<sequence>MGPPGNRRSMGRLSPWPHSKHTQKKPIKGTRRIYIGPLLTPGPWPVPECSNGLSAP</sequence>
<dbReference type="Proteomes" id="UP001162483">
    <property type="component" value="Unassembled WGS sequence"/>
</dbReference>
<accession>A0ABN9G0U1</accession>
<name>A0ABN9G0U1_9NEOB</name>
<feature type="compositionally biased region" description="Basic residues" evidence="1">
    <location>
        <begin position="18"/>
        <end position="30"/>
    </location>
</feature>
<organism evidence="2 3">
    <name type="scientific">Staurois parvus</name>
    <dbReference type="NCBI Taxonomy" id="386267"/>
    <lineage>
        <taxon>Eukaryota</taxon>
        <taxon>Metazoa</taxon>
        <taxon>Chordata</taxon>
        <taxon>Craniata</taxon>
        <taxon>Vertebrata</taxon>
        <taxon>Euteleostomi</taxon>
        <taxon>Amphibia</taxon>
        <taxon>Batrachia</taxon>
        <taxon>Anura</taxon>
        <taxon>Neobatrachia</taxon>
        <taxon>Ranoidea</taxon>
        <taxon>Ranidae</taxon>
        <taxon>Staurois</taxon>
    </lineage>
</organism>
<evidence type="ECO:0000313" key="3">
    <source>
        <dbReference type="Proteomes" id="UP001162483"/>
    </source>
</evidence>
<gene>
    <name evidence="2" type="ORF">SPARVUS_LOCUS13154445</name>
</gene>